<evidence type="ECO:0000256" key="1">
    <source>
        <dbReference type="SAM" id="MobiDB-lite"/>
    </source>
</evidence>
<comment type="caution">
    <text evidence="2">The sequence shown here is derived from an EMBL/GenBank/DDBJ whole genome shotgun (WGS) entry which is preliminary data.</text>
</comment>
<keyword evidence="3" id="KW-1185">Reference proteome</keyword>
<reference evidence="2 3" key="1">
    <citation type="journal article" date="2023" name="G3 (Bethesda)">
        <title>A chromosome-level genome assembly of Zasmidium syzygii isolated from banana leaves.</title>
        <authorList>
            <person name="van Westerhoven A.C."/>
            <person name="Mehrabi R."/>
            <person name="Talebi R."/>
            <person name="Steentjes M.B.F."/>
            <person name="Corcolon B."/>
            <person name="Chong P.A."/>
            <person name="Kema G.H.J."/>
            <person name="Seidl M.F."/>
        </authorList>
    </citation>
    <scope>NUCLEOTIDE SEQUENCE [LARGE SCALE GENOMIC DNA]</scope>
    <source>
        <strain evidence="2 3">P124</strain>
    </source>
</reference>
<dbReference type="Proteomes" id="UP001305779">
    <property type="component" value="Unassembled WGS sequence"/>
</dbReference>
<gene>
    <name evidence="2" type="ORF">PRZ48_011640</name>
</gene>
<evidence type="ECO:0000313" key="3">
    <source>
        <dbReference type="Proteomes" id="UP001305779"/>
    </source>
</evidence>
<feature type="region of interest" description="Disordered" evidence="1">
    <location>
        <begin position="1"/>
        <end position="45"/>
    </location>
</feature>
<evidence type="ECO:0000313" key="2">
    <source>
        <dbReference type="EMBL" id="KAK4497190.1"/>
    </source>
</evidence>
<dbReference type="EMBL" id="JAXOVC010000009">
    <property type="protein sequence ID" value="KAK4497190.1"/>
    <property type="molecule type" value="Genomic_DNA"/>
</dbReference>
<organism evidence="2 3">
    <name type="scientific">Zasmidium cellare</name>
    <name type="common">Wine cellar mold</name>
    <name type="synonym">Racodium cellare</name>
    <dbReference type="NCBI Taxonomy" id="395010"/>
    <lineage>
        <taxon>Eukaryota</taxon>
        <taxon>Fungi</taxon>
        <taxon>Dikarya</taxon>
        <taxon>Ascomycota</taxon>
        <taxon>Pezizomycotina</taxon>
        <taxon>Dothideomycetes</taxon>
        <taxon>Dothideomycetidae</taxon>
        <taxon>Mycosphaerellales</taxon>
        <taxon>Mycosphaerellaceae</taxon>
        <taxon>Zasmidium</taxon>
    </lineage>
</organism>
<name>A0ABR0E748_ZASCE</name>
<proteinExistence type="predicted"/>
<protein>
    <submittedName>
        <fullName evidence="2">Uncharacterized protein</fullName>
    </submittedName>
</protein>
<accession>A0ABR0E748</accession>
<sequence>MGTPDARPKMSSGVPQATATSHVEPPRKRRRLSEEAYGSISERRSGDIETSCEVDHMILDFLTYQAINTCFASRQSPPALDDTSVEDSLLQVDEFLALFRHRYPGYQFDAEMRFRQQLLQLVALFTQRLTRNSVTPPKSSVQGLRESNQVRTRRWIGSIDRLPTAGYHVHPYDHDLPLNDTKLEDNRAHALQSLGIPAEDDAYDDSFYGTRECLSLLDLIPLFIKVSATLRDGLGINVGNKWMRFAGEWMLQACLEQYLVYGASGTDAIDEAFAWGHMEESAEGDQEDADKDMNAIFYNDEKDTESSGWEKLKEEMLEELFLAADGTKDIVTGLMELQATYPIHMLENSALDLLVGLSQSIAEPVLVQLQKGQLDGMSKEETEDFMKACGVSL</sequence>